<organism evidence="2 3">
    <name type="scientific">Fomitopsis schrenkii</name>
    <name type="common">Brown rot fungus</name>
    <dbReference type="NCBI Taxonomy" id="2126942"/>
    <lineage>
        <taxon>Eukaryota</taxon>
        <taxon>Fungi</taxon>
        <taxon>Dikarya</taxon>
        <taxon>Basidiomycota</taxon>
        <taxon>Agaricomycotina</taxon>
        <taxon>Agaricomycetes</taxon>
        <taxon>Polyporales</taxon>
        <taxon>Fomitopsis</taxon>
    </lineage>
</organism>
<evidence type="ECO:0000313" key="3">
    <source>
        <dbReference type="Proteomes" id="UP000015241"/>
    </source>
</evidence>
<feature type="region of interest" description="Disordered" evidence="1">
    <location>
        <begin position="56"/>
        <end position="114"/>
    </location>
</feature>
<protein>
    <submittedName>
        <fullName evidence="2">Uncharacterized protein</fullName>
    </submittedName>
</protein>
<gene>
    <name evidence="2" type="ORF">FOMPIDRAFT_159167</name>
</gene>
<accession>S8EGW9</accession>
<dbReference type="HOGENOM" id="CLU_057382_0_0_1"/>
<feature type="compositionally biased region" description="Polar residues" evidence="1">
    <location>
        <begin position="81"/>
        <end position="93"/>
    </location>
</feature>
<dbReference type="EMBL" id="KE504127">
    <property type="protein sequence ID" value="EPT04362.1"/>
    <property type="molecule type" value="Genomic_DNA"/>
</dbReference>
<evidence type="ECO:0000313" key="2">
    <source>
        <dbReference type="EMBL" id="EPT04362.1"/>
    </source>
</evidence>
<dbReference type="AlphaFoldDB" id="S8EGW9"/>
<proteinExistence type="predicted"/>
<feature type="compositionally biased region" description="Pro residues" evidence="1">
    <location>
        <begin position="57"/>
        <end position="67"/>
    </location>
</feature>
<sequence length="381" mass="42807">MQPAMQAHYNGDGQYYAPTSYAQPQAAYYAQYTPYPPYHTQGIAAPFPSYAATATPYDPPNQFPTPAPVRRKLSHGRSASAAPTIQTTPSRSGTPAGPLKSAMKKQMDRSASAGGVPLVRRTTNESRQRVNSLTRPRSRTGSMPVFVPDHIFVSMHGAGELRIDNIAYQTTLDDLREHVIPMWPHGIEFEDSRGDHWRVRFSRGPWTATGIDGMLAQRLICKMYTVLAREGYSHITTIQHGGPKRTGRLVFAETAPDPEVKIFATMFTPSKLRLTLLDAPHELVEDFASSLRPMFPRKVMSYGANEDGVHVIEVKREGLRSHESERNLFHACMLRFFGSAGFKLDGSIPLGRKDSMFWGPRKEVWIFRSMPMRRPESKQKQ</sequence>
<dbReference type="Proteomes" id="UP000015241">
    <property type="component" value="Unassembled WGS sequence"/>
</dbReference>
<keyword evidence="3" id="KW-1185">Reference proteome</keyword>
<reference evidence="2 3" key="1">
    <citation type="journal article" date="2012" name="Science">
        <title>The Paleozoic origin of enzymatic lignin decomposition reconstructed from 31 fungal genomes.</title>
        <authorList>
            <person name="Floudas D."/>
            <person name="Binder M."/>
            <person name="Riley R."/>
            <person name="Barry K."/>
            <person name="Blanchette R.A."/>
            <person name="Henrissat B."/>
            <person name="Martinez A.T."/>
            <person name="Otillar R."/>
            <person name="Spatafora J.W."/>
            <person name="Yadav J.S."/>
            <person name="Aerts A."/>
            <person name="Benoit I."/>
            <person name="Boyd A."/>
            <person name="Carlson A."/>
            <person name="Copeland A."/>
            <person name="Coutinho P.M."/>
            <person name="de Vries R.P."/>
            <person name="Ferreira P."/>
            <person name="Findley K."/>
            <person name="Foster B."/>
            <person name="Gaskell J."/>
            <person name="Glotzer D."/>
            <person name="Gorecki P."/>
            <person name="Heitman J."/>
            <person name="Hesse C."/>
            <person name="Hori C."/>
            <person name="Igarashi K."/>
            <person name="Jurgens J.A."/>
            <person name="Kallen N."/>
            <person name="Kersten P."/>
            <person name="Kohler A."/>
            <person name="Kuees U."/>
            <person name="Kumar T.K.A."/>
            <person name="Kuo A."/>
            <person name="LaButti K."/>
            <person name="Larrondo L.F."/>
            <person name="Lindquist E."/>
            <person name="Ling A."/>
            <person name="Lombard V."/>
            <person name="Lucas S."/>
            <person name="Lundell T."/>
            <person name="Martin R."/>
            <person name="McLaughlin D.J."/>
            <person name="Morgenstern I."/>
            <person name="Morin E."/>
            <person name="Murat C."/>
            <person name="Nagy L.G."/>
            <person name="Nolan M."/>
            <person name="Ohm R.A."/>
            <person name="Patyshakuliyeva A."/>
            <person name="Rokas A."/>
            <person name="Ruiz-Duenas F.J."/>
            <person name="Sabat G."/>
            <person name="Salamov A."/>
            <person name="Samejima M."/>
            <person name="Schmutz J."/>
            <person name="Slot J.C."/>
            <person name="St John F."/>
            <person name="Stenlid J."/>
            <person name="Sun H."/>
            <person name="Sun S."/>
            <person name="Syed K."/>
            <person name="Tsang A."/>
            <person name="Wiebenga A."/>
            <person name="Young D."/>
            <person name="Pisabarro A."/>
            <person name="Eastwood D.C."/>
            <person name="Martin F."/>
            <person name="Cullen D."/>
            <person name="Grigoriev I.V."/>
            <person name="Hibbett D.S."/>
        </authorList>
    </citation>
    <scope>NUCLEOTIDE SEQUENCE</scope>
    <source>
        <strain evidence="3">FP-58527</strain>
    </source>
</reference>
<dbReference type="PANTHER" id="PTHR38696">
    <property type="entry name" value="MEDIATOR OF RNA POLYMERASE II TRANSCRIPTION SUBUNIT 13"/>
    <property type="match status" value="1"/>
</dbReference>
<name>S8EGW9_FOMSC</name>
<dbReference type="eggNOG" id="ENOG502SQ18">
    <property type="taxonomic scope" value="Eukaryota"/>
</dbReference>
<evidence type="ECO:0000256" key="1">
    <source>
        <dbReference type="SAM" id="MobiDB-lite"/>
    </source>
</evidence>
<dbReference type="InParanoid" id="S8EGW9"/>
<dbReference type="OrthoDB" id="3255427at2759"/>
<dbReference type="PANTHER" id="PTHR38696:SF1">
    <property type="entry name" value="MEDIATOR OF RNA POLYMERASE II TRANSCRIPTION SUBUNIT 13"/>
    <property type="match status" value="1"/>
</dbReference>